<keyword evidence="2" id="KW-1185">Reference proteome</keyword>
<dbReference type="EMBL" id="CP053708">
    <property type="protein sequence ID" value="QKE89206.1"/>
    <property type="molecule type" value="Genomic_DNA"/>
</dbReference>
<name>A0A6M8HLJ9_9PROT</name>
<protein>
    <submittedName>
        <fullName evidence="1">Periplasmic heavy metal sensor</fullName>
    </submittedName>
</protein>
<dbReference type="AlphaFoldDB" id="A0A6M8HLJ9"/>
<reference evidence="1 2" key="1">
    <citation type="journal article" date="2014" name="World J. Microbiol. Biotechnol.">
        <title>Biodiversity and physiological characteristics of Antarctic and Arctic lichens-associated bacteria.</title>
        <authorList>
            <person name="Lee Y.M."/>
            <person name="Kim E.H."/>
            <person name="Lee H.K."/>
            <person name="Hong S.G."/>
        </authorList>
    </citation>
    <scope>NUCLEOTIDE SEQUENCE [LARGE SCALE GENOMIC DNA]</scope>
    <source>
        <strain evidence="1 2">PAMC 26569</strain>
    </source>
</reference>
<dbReference type="KEGG" id="lck:HN018_03345"/>
<gene>
    <name evidence="1" type="ORF">HN018_03345</name>
</gene>
<dbReference type="Pfam" id="PF13801">
    <property type="entry name" value="Metal_resist"/>
    <property type="match status" value="1"/>
</dbReference>
<sequence>MNRLGRMSFVIIVLTAMAAGLGGWAGIYLGLHQVQAPAGLDIIVHRQIHLTADQDRQLAVLEAHFAELRKTRQAEMQSANADLAEAIGAQHAYGQKAQEAVARFHAAMGALQEDTIRHVFAMRAVMTPEQARQFDDSVAKALTSPAS</sequence>
<accession>A0A6M8HLJ9</accession>
<evidence type="ECO:0000313" key="2">
    <source>
        <dbReference type="Proteomes" id="UP000500767"/>
    </source>
</evidence>
<evidence type="ECO:0000313" key="1">
    <source>
        <dbReference type="EMBL" id="QKE89206.1"/>
    </source>
</evidence>
<dbReference type="Proteomes" id="UP000500767">
    <property type="component" value="Chromosome"/>
</dbReference>
<organism evidence="1 2">
    <name type="scientific">Lichenicola cladoniae</name>
    <dbReference type="NCBI Taxonomy" id="1484109"/>
    <lineage>
        <taxon>Bacteria</taxon>
        <taxon>Pseudomonadati</taxon>
        <taxon>Pseudomonadota</taxon>
        <taxon>Alphaproteobacteria</taxon>
        <taxon>Acetobacterales</taxon>
        <taxon>Acetobacteraceae</taxon>
        <taxon>Lichenicola</taxon>
    </lineage>
</organism>
<proteinExistence type="predicted"/>
<dbReference type="InterPro" id="IPR025961">
    <property type="entry name" value="Metal_resist"/>
</dbReference>
<dbReference type="Gene3D" id="1.20.120.1490">
    <property type="match status" value="1"/>
</dbReference>